<reference evidence="1 2" key="1">
    <citation type="submission" date="2013-02" db="EMBL/GenBank/DDBJ databases">
        <title>The Genome Sequence of Acinetobacter bereziniae NIPH 3.</title>
        <authorList>
            <consortium name="The Broad Institute Genome Sequencing Platform"/>
            <consortium name="The Broad Institute Genome Sequencing Center for Infectious Disease"/>
            <person name="Cerqueira G."/>
            <person name="Feldgarden M."/>
            <person name="Courvalin P."/>
            <person name="Perichon B."/>
            <person name="Grillot-Courvalin C."/>
            <person name="Clermont D."/>
            <person name="Rocha E."/>
            <person name="Yoon E.-J."/>
            <person name="Nemec A."/>
            <person name="Walker B."/>
            <person name="Young S.K."/>
            <person name="Zeng Q."/>
            <person name="Gargeya S."/>
            <person name="Fitzgerald M."/>
            <person name="Haas B."/>
            <person name="Abouelleil A."/>
            <person name="Alvarado L."/>
            <person name="Arachchi H.M."/>
            <person name="Berlin A.M."/>
            <person name="Chapman S.B."/>
            <person name="Dewar J."/>
            <person name="Goldberg J."/>
            <person name="Griggs A."/>
            <person name="Gujja S."/>
            <person name="Hansen M."/>
            <person name="Howarth C."/>
            <person name="Imamovic A."/>
            <person name="Larimer J."/>
            <person name="McCowan C."/>
            <person name="Murphy C."/>
            <person name="Neiman D."/>
            <person name="Pearson M."/>
            <person name="Priest M."/>
            <person name="Roberts A."/>
            <person name="Saif S."/>
            <person name="Shea T."/>
            <person name="Sisk P."/>
            <person name="Sykes S."/>
            <person name="Wortman J."/>
            <person name="Nusbaum C."/>
            <person name="Birren B."/>
        </authorList>
    </citation>
    <scope>NUCLEOTIDE SEQUENCE [LARGE SCALE GENOMIC DNA]</scope>
    <source>
        <strain evidence="1 2">NIPH 3</strain>
    </source>
</reference>
<comment type="caution">
    <text evidence="1">The sequence shown here is derived from an EMBL/GenBank/DDBJ whole genome shotgun (WGS) entry which is preliminary data.</text>
</comment>
<dbReference type="RefSeq" id="WP_004824385.1">
    <property type="nucleotide sequence ID" value="NZ_KB849459.1"/>
</dbReference>
<dbReference type="AlphaFoldDB" id="N8X883"/>
<dbReference type="Proteomes" id="UP000013270">
    <property type="component" value="Unassembled WGS sequence"/>
</dbReference>
<evidence type="ECO:0000313" key="1">
    <source>
        <dbReference type="EMBL" id="ENV20436.1"/>
    </source>
</evidence>
<proteinExistence type="predicted"/>
<gene>
    <name evidence="1" type="ORF">F963_03483</name>
</gene>
<organism evidence="1 2">
    <name type="scientific">Acinetobacter bereziniae NIPH 3</name>
    <dbReference type="NCBI Taxonomy" id="1217651"/>
    <lineage>
        <taxon>Bacteria</taxon>
        <taxon>Pseudomonadati</taxon>
        <taxon>Pseudomonadota</taxon>
        <taxon>Gammaproteobacteria</taxon>
        <taxon>Moraxellales</taxon>
        <taxon>Moraxellaceae</taxon>
        <taxon>Acinetobacter</taxon>
    </lineage>
</organism>
<dbReference type="EMBL" id="APPK01000048">
    <property type="protein sequence ID" value="ENV20436.1"/>
    <property type="molecule type" value="Genomic_DNA"/>
</dbReference>
<sequence length="43" mass="4721">MIEKTASVMTNQRKGSTQEVKVIRKNRIIVYGGARGGPTCLNN</sequence>
<accession>N8X883</accession>
<dbReference type="HOGENOM" id="CLU_3228192_0_0_6"/>
<evidence type="ECO:0000313" key="2">
    <source>
        <dbReference type="Proteomes" id="UP000013270"/>
    </source>
</evidence>
<protein>
    <submittedName>
        <fullName evidence="1">Uncharacterized protein</fullName>
    </submittedName>
</protein>
<name>N8X883_ACIBZ</name>